<proteinExistence type="predicted"/>
<dbReference type="Proteomes" id="UP000226192">
    <property type="component" value="Unassembled WGS sequence"/>
</dbReference>
<comment type="caution">
    <text evidence="1">The sequence shown here is derived from an EMBL/GenBank/DDBJ whole genome shotgun (WGS) entry which is preliminary data.</text>
</comment>
<sequence>MSPTGGTDASMVSFMAPATEITASQGGFTCLSNGKLQAAGAVATLFNANCITVLDANRLEHLAGRAVQLGVDQVPLPA</sequence>
<protein>
    <submittedName>
        <fullName evidence="1">Uncharacterized protein</fullName>
    </submittedName>
</protein>
<keyword evidence="2" id="KW-1185">Reference proteome</keyword>
<gene>
    <name evidence="1" type="ORF">CDD81_652</name>
</gene>
<evidence type="ECO:0000313" key="2">
    <source>
        <dbReference type="Proteomes" id="UP000226192"/>
    </source>
</evidence>
<accession>A0A2C5XFZ6</accession>
<organism evidence="1 2">
    <name type="scientific">Ophiocordyceps australis</name>
    <dbReference type="NCBI Taxonomy" id="1399860"/>
    <lineage>
        <taxon>Eukaryota</taxon>
        <taxon>Fungi</taxon>
        <taxon>Dikarya</taxon>
        <taxon>Ascomycota</taxon>
        <taxon>Pezizomycotina</taxon>
        <taxon>Sordariomycetes</taxon>
        <taxon>Hypocreomycetidae</taxon>
        <taxon>Hypocreales</taxon>
        <taxon>Ophiocordycipitaceae</taxon>
        <taxon>Ophiocordyceps</taxon>
    </lineage>
</organism>
<dbReference type="AlphaFoldDB" id="A0A2C5XFZ6"/>
<dbReference type="EMBL" id="NJET01000111">
    <property type="protein sequence ID" value="PHH61218.1"/>
    <property type="molecule type" value="Genomic_DNA"/>
</dbReference>
<reference evidence="1 2" key="1">
    <citation type="submission" date="2017-06" db="EMBL/GenBank/DDBJ databases">
        <title>Ant-infecting Ophiocordyceps genomes reveal a high diversity of potential behavioral manipulation genes and a possible major role for enterotoxins.</title>
        <authorList>
            <person name="De Bekker C."/>
            <person name="Evans H.C."/>
            <person name="Brachmann A."/>
            <person name="Hughes D.P."/>
        </authorList>
    </citation>
    <scope>NUCLEOTIDE SEQUENCE [LARGE SCALE GENOMIC DNA]</scope>
    <source>
        <strain evidence="1 2">Map64</strain>
    </source>
</reference>
<evidence type="ECO:0000313" key="1">
    <source>
        <dbReference type="EMBL" id="PHH61218.1"/>
    </source>
</evidence>
<name>A0A2C5XFZ6_9HYPO</name>